<dbReference type="VEuPathDB" id="ToxoDB:CSUI_001986"/>
<dbReference type="GeneID" id="94425400"/>
<keyword evidence="1" id="KW-1133">Transmembrane helix</keyword>
<organism evidence="2 3">
    <name type="scientific">Cystoisospora suis</name>
    <dbReference type="NCBI Taxonomy" id="483139"/>
    <lineage>
        <taxon>Eukaryota</taxon>
        <taxon>Sar</taxon>
        <taxon>Alveolata</taxon>
        <taxon>Apicomplexa</taxon>
        <taxon>Conoidasida</taxon>
        <taxon>Coccidia</taxon>
        <taxon>Eucoccidiorida</taxon>
        <taxon>Eimeriorina</taxon>
        <taxon>Sarcocystidae</taxon>
        <taxon>Cystoisospora</taxon>
    </lineage>
</organism>
<name>A0A2C6KJD8_9APIC</name>
<evidence type="ECO:0008006" key="4">
    <source>
        <dbReference type="Google" id="ProtNLM"/>
    </source>
</evidence>
<evidence type="ECO:0000313" key="3">
    <source>
        <dbReference type="Proteomes" id="UP000221165"/>
    </source>
</evidence>
<gene>
    <name evidence="2" type="ORF">CSUI_001986</name>
</gene>
<proteinExistence type="predicted"/>
<keyword evidence="3" id="KW-1185">Reference proteome</keyword>
<accession>A0A2C6KJD8</accession>
<protein>
    <recommendedName>
        <fullName evidence="4">Transmembrane protein</fullName>
    </recommendedName>
</protein>
<feature type="non-terminal residue" evidence="2">
    <location>
        <position position="1"/>
    </location>
</feature>
<dbReference type="EMBL" id="MIGC01000822">
    <property type="protein sequence ID" value="PHJ24161.1"/>
    <property type="molecule type" value="Genomic_DNA"/>
</dbReference>
<keyword evidence="1" id="KW-0812">Transmembrane</keyword>
<comment type="caution">
    <text evidence="2">The sequence shown here is derived from an EMBL/GenBank/DDBJ whole genome shotgun (WGS) entry which is preliminary data.</text>
</comment>
<reference evidence="2 3" key="1">
    <citation type="journal article" date="2017" name="Int. J. Parasitol.">
        <title>The genome of the protozoan parasite Cystoisospora suis and a reverse vaccinology approach to identify vaccine candidates.</title>
        <authorList>
            <person name="Palmieri N."/>
            <person name="Shrestha A."/>
            <person name="Ruttkowski B."/>
            <person name="Beck T."/>
            <person name="Vogl C."/>
            <person name="Tomley F."/>
            <person name="Blake D.P."/>
            <person name="Joachim A."/>
        </authorList>
    </citation>
    <scope>NUCLEOTIDE SEQUENCE [LARGE SCALE GENOMIC DNA]</scope>
    <source>
        <strain evidence="2 3">Wien I</strain>
    </source>
</reference>
<dbReference type="AlphaFoldDB" id="A0A2C6KJD8"/>
<dbReference type="RefSeq" id="XP_067925835.1">
    <property type="nucleotide sequence ID" value="XM_068062189.1"/>
</dbReference>
<feature type="transmembrane region" description="Helical" evidence="1">
    <location>
        <begin position="7"/>
        <end position="40"/>
    </location>
</feature>
<sequence length="144" mass="16473">FHFSLSLSLLVSFFLLSFFPSFSLLSVFVSSCIFLSSFFLSLDFGEWPWHVCASCLRGATKRSDLLSVEEELLRHLHREHLSREIPVSLCSSSLSISRSPSRSVAFLSRLIFESGVLWSSLLEGFSSLFFFFPREDQTSFLSFF</sequence>
<evidence type="ECO:0000256" key="1">
    <source>
        <dbReference type="SAM" id="Phobius"/>
    </source>
</evidence>
<evidence type="ECO:0000313" key="2">
    <source>
        <dbReference type="EMBL" id="PHJ24161.1"/>
    </source>
</evidence>
<keyword evidence="1" id="KW-0472">Membrane</keyword>
<dbReference type="Proteomes" id="UP000221165">
    <property type="component" value="Unassembled WGS sequence"/>
</dbReference>